<feature type="compositionally biased region" description="Polar residues" evidence="1">
    <location>
        <begin position="107"/>
        <end position="123"/>
    </location>
</feature>
<dbReference type="EMBL" id="QKRW01000028">
    <property type="protein sequence ID" value="RAL61866.1"/>
    <property type="molecule type" value="Genomic_DNA"/>
</dbReference>
<comment type="caution">
    <text evidence="2">The sequence shown here is derived from an EMBL/GenBank/DDBJ whole genome shotgun (WGS) entry which is preliminary data.</text>
</comment>
<feature type="compositionally biased region" description="Polar residues" evidence="1">
    <location>
        <begin position="190"/>
        <end position="204"/>
    </location>
</feature>
<dbReference type="OrthoDB" id="3538943at2759"/>
<evidence type="ECO:0000313" key="2">
    <source>
        <dbReference type="EMBL" id="RAL61866.1"/>
    </source>
</evidence>
<evidence type="ECO:0000256" key="1">
    <source>
        <dbReference type="SAM" id="MobiDB-lite"/>
    </source>
</evidence>
<proteinExistence type="predicted"/>
<dbReference type="AlphaFoldDB" id="A0A395IP42"/>
<organism evidence="2 3">
    <name type="scientific">Monilinia fructigena</name>
    <dbReference type="NCBI Taxonomy" id="38457"/>
    <lineage>
        <taxon>Eukaryota</taxon>
        <taxon>Fungi</taxon>
        <taxon>Dikarya</taxon>
        <taxon>Ascomycota</taxon>
        <taxon>Pezizomycotina</taxon>
        <taxon>Leotiomycetes</taxon>
        <taxon>Helotiales</taxon>
        <taxon>Sclerotiniaceae</taxon>
        <taxon>Monilinia</taxon>
    </lineage>
</organism>
<dbReference type="Proteomes" id="UP000249056">
    <property type="component" value="Unassembled WGS sequence"/>
</dbReference>
<feature type="compositionally biased region" description="Polar residues" evidence="1">
    <location>
        <begin position="224"/>
        <end position="234"/>
    </location>
</feature>
<sequence>MTGMQFYSHLGTFEPEFSHPKDFAGRVITPESVKAALSPESPDHDVINDMREKYRGAARPASQQSTAAWSDQSKLIMQAPGERLNIVDTDDTLLSNDLQELERVTPQKSLETAGQLPSLSSKYLTPMKQKKRRTPPSLKEPLEWRSNSSNILETVAAPTRASEEPESIDPRRRFFETPSQLLLPPKTGSHHSLPSSQKPASLTNLPEKPDDPLSIQAKAAELATPTQKEATQPIMSEHKPPRERRPRRNIIKTITREVDIATLLRERSLTGSNKSEQVADWLENQERPMRVENSKKLPPAAPMFKGKWEFGKYLAQKTKGE</sequence>
<feature type="region of interest" description="Disordered" evidence="1">
    <location>
        <begin position="107"/>
        <end position="245"/>
    </location>
</feature>
<reference evidence="2 3" key="1">
    <citation type="submission" date="2018-06" db="EMBL/GenBank/DDBJ databases">
        <title>Genome Sequence of the Brown Rot Fungal Pathogen Monilinia fructigena.</title>
        <authorList>
            <person name="Landi L."/>
            <person name="De Miccolis Angelini R.M."/>
            <person name="Pollastro S."/>
            <person name="Abate D."/>
            <person name="Faretra F."/>
            <person name="Romanazzi G."/>
        </authorList>
    </citation>
    <scope>NUCLEOTIDE SEQUENCE [LARGE SCALE GENOMIC DNA]</scope>
    <source>
        <strain evidence="2 3">Mfrg269</strain>
    </source>
</reference>
<accession>A0A395IP42</accession>
<keyword evidence="3" id="KW-1185">Reference proteome</keyword>
<protein>
    <submittedName>
        <fullName evidence="2">Uncharacterized protein</fullName>
    </submittedName>
</protein>
<gene>
    <name evidence="2" type="ORF">DID88_002929</name>
</gene>
<name>A0A395IP42_9HELO</name>
<feature type="region of interest" description="Disordered" evidence="1">
    <location>
        <begin position="274"/>
        <end position="300"/>
    </location>
</feature>
<feature type="compositionally biased region" description="Basic and acidic residues" evidence="1">
    <location>
        <begin position="284"/>
        <end position="295"/>
    </location>
</feature>
<evidence type="ECO:0000313" key="3">
    <source>
        <dbReference type="Proteomes" id="UP000249056"/>
    </source>
</evidence>